<dbReference type="EMBL" id="FNUG01000003">
    <property type="protein sequence ID" value="SEE95503.1"/>
    <property type="molecule type" value="Genomic_DNA"/>
</dbReference>
<dbReference type="AlphaFoldDB" id="A0A1H5N1T4"/>
<dbReference type="SMART" id="SM00448">
    <property type="entry name" value="REC"/>
    <property type="match status" value="1"/>
</dbReference>
<reference evidence="3 4" key="1">
    <citation type="submission" date="2016-10" db="EMBL/GenBank/DDBJ databases">
        <authorList>
            <person name="de Groot N.N."/>
        </authorList>
    </citation>
    <scope>NUCLEOTIDE SEQUENCE [LARGE SCALE GENOMIC DNA]</scope>
    <source>
        <strain evidence="3 4">DSM 23553</strain>
    </source>
</reference>
<organism evidence="3 4">
    <name type="scientific">Salinimicrobium catena</name>
    <dbReference type="NCBI Taxonomy" id="390640"/>
    <lineage>
        <taxon>Bacteria</taxon>
        <taxon>Pseudomonadati</taxon>
        <taxon>Bacteroidota</taxon>
        <taxon>Flavobacteriia</taxon>
        <taxon>Flavobacteriales</taxon>
        <taxon>Flavobacteriaceae</taxon>
        <taxon>Salinimicrobium</taxon>
    </lineage>
</organism>
<dbReference type="Gene3D" id="3.40.50.2300">
    <property type="match status" value="1"/>
</dbReference>
<dbReference type="PANTHER" id="PTHR44520">
    <property type="entry name" value="RESPONSE REGULATOR RCP1-RELATED"/>
    <property type="match status" value="1"/>
</dbReference>
<dbReference type="Pfam" id="PF00072">
    <property type="entry name" value="Response_reg"/>
    <property type="match status" value="1"/>
</dbReference>
<feature type="domain" description="Response regulatory" evidence="2">
    <location>
        <begin position="7"/>
        <end position="129"/>
    </location>
</feature>
<dbReference type="PANTHER" id="PTHR44520:SF2">
    <property type="entry name" value="RESPONSE REGULATOR RCP1"/>
    <property type="match status" value="1"/>
</dbReference>
<dbReference type="OrthoDB" id="673128at2"/>
<sequence>MKNSSSQILIAEDDQVVARIQKFLLEKAVSLSPVMCKNGREALEFLERNAGDSEKILVILDLNMPEMNGWDFLEACKDSTYAEKVNVVVVTSSLFWEDEEKAASYQQVIGYYTKPITPSVLQDILQLPEVYGYFEPVLKSR</sequence>
<keyword evidence="1" id="KW-0597">Phosphoprotein</keyword>
<evidence type="ECO:0000256" key="1">
    <source>
        <dbReference type="PROSITE-ProRule" id="PRU00169"/>
    </source>
</evidence>
<gene>
    <name evidence="3" type="ORF">SAMN04488034_103267</name>
</gene>
<dbReference type="SUPFAM" id="SSF52172">
    <property type="entry name" value="CheY-like"/>
    <property type="match status" value="1"/>
</dbReference>
<dbReference type="PROSITE" id="PS50110">
    <property type="entry name" value="RESPONSE_REGULATORY"/>
    <property type="match status" value="1"/>
</dbReference>
<dbReference type="InterPro" id="IPR001789">
    <property type="entry name" value="Sig_transdc_resp-reg_receiver"/>
</dbReference>
<evidence type="ECO:0000259" key="2">
    <source>
        <dbReference type="PROSITE" id="PS50110"/>
    </source>
</evidence>
<dbReference type="InterPro" id="IPR011006">
    <property type="entry name" value="CheY-like_superfamily"/>
</dbReference>
<evidence type="ECO:0000313" key="4">
    <source>
        <dbReference type="Proteomes" id="UP000199448"/>
    </source>
</evidence>
<dbReference type="InterPro" id="IPR052893">
    <property type="entry name" value="TCS_response_regulator"/>
</dbReference>
<dbReference type="GO" id="GO:0000160">
    <property type="term" value="P:phosphorelay signal transduction system"/>
    <property type="evidence" value="ECO:0007669"/>
    <property type="project" value="InterPro"/>
</dbReference>
<accession>A0A1H5N1T4</accession>
<proteinExistence type="predicted"/>
<dbReference type="STRING" id="390640.SAMN04488034_103267"/>
<name>A0A1H5N1T4_9FLAO</name>
<dbReference type="Proteomes" id="UP000199448">
    <property type="component" value="Unassembled WGS sequence"/>
</dbReference>
<keyword evidence="4" id="KW-1185">Reference proteome</keyword>
<protein>
    <submittedName>
        <fullName evidence="3">Response regulator receiver domain-containing protein</fullName>
    </submittedName>
</protein>
<evidence type="ECO:0000313" key="3">
    <source>
        <dbReference type="EMBL" id="SEE95503.1"/>
    </source>
</evidence>
<dbReference type="RefSeq" id="WP_093113202.1">
    <property type="nucleotide sequence ID" value="NZ_FNGG01000003.1"/>
</dbReference>
<feature type="modified residue" description="4-aspartylphosphate" evidence="1">
    <location>
        <position position="61"/>
    </location>
</feature>